<dbReference type="InterPro" id="IPR021239">
    <property type="entry name" value="DUF2625"/>
</dbReference>
<keyword evidence="2" id="KW-1185">Reference proteome</keyword>
<name>A0ABY6IUZ2_9BACT</name>
<proteinExistence type="predicted"/>
<organism evidence="1 2">
    <name type="scientific">Chitinophaga horti</name>
    <dbReference type="NCBI Taxonomy" id="2920382"/>
    <lineage>
        <taxon>Bacteria</taxon>
        <taxon>Pseudomonadati</taxon>
        <taxon>Bacteroidota</taxon>
        <taxon>Chitinophagia</taxon>
        <taxon>Chitinophagales</taxon>
        <taxon>Chitinophagaceae</taxon>
        <taxon>Chitinophaga</taxon>
    </lineage>
</organism>
<dbReference type="RefSeq" id="WP_264279653.1">
    <property type="nucleotide sequence ID" value="NZ_CP107006.1"/>
</dbReference>
<evidence type="ECO:0000313" key="2">
    <source>
        <dbReference type="Proteomes" id="UP001162741"/>
    </source>
</evidence>
<accession>A0ABY6IUZ2</accession>
<evidence type="ECO:0000313" key="1">
    <source>
        <dbReference type="EMBL" id="UYQ91176.1"/>
    </source>
</evidence>
<protein>
    <submittedName>
        <fullName evidence="1">DUF2625 domain-containing protein</fullName>
    </submittedName>
</protein>
<dbReference type="Pfam" id="PF10946">
    <property type="entry name" value="DUF2625"/>
    <property type="match status" value="1"/>
</dbReference>
<dbReference type="NCBIfam" id="NF008498">
    <property type="entry name" value="PRK11408.1-5"/>
    <property type="match status" value="1"/>
</dbReference>
<reference evidence="1" key="1">
    <citation type="submission" date="2022-10" db="EMBL/GenBank/DDBJ databases">
        <title>Chitinophaga sp. nov., isolated from soil.</title>
        <authorList>
            <person name="Jeon C.O."/>
        </authorList>
    </citation>
    <scope>NUCLEOTIDE SEQUENCE</scope>
    <source>
        <strain evidence="1">R8</strain>
    </source>
</reference>
<dbReference type="EMBL" id="CP107006">
    <property type="protein sequence ID" value="UYQ91176.1"/>
    <property type="molecule type" value="Genomic_DNA"/>
</dbReference>
<sequence length="224" mass="25250">MKEINELINLDEPGWPLVQEWISEATNLVEVLPNDAAQAEAALYQTQVTTRSPMGAIIHSTGGILVDNGWLRILGSGSAKLNRSLPAWNLGKSFEQPGDAPSFLLVADDAIGGFWAINGGEFGEDTGNLYYLAPDTLEWEETELSYSEFLTFCFNGDLDEFYEGFRWKGWEKDVSGLDGNEVFSFYPFLWTNEGKNIDKLERKKVPVQEAYQLAQEQRDTFEEE</sequence>
<dbReference type="Proteomes" id="UP001162741">
    <property type="component" value="Chromosome"/>
</dbReference>
<gene>
    <name evidence="1" type="ORF">MKQ68_13860</name>
</gene>